<comment type="function">
    <text evidence="5">Restricts trafficking of FAF2 from the endoplasmic reticulum to lipid droplets. In association with LMBR1L and E3 ubiquitin-protein ligase AMFR, negatively regulates the canonical Wnt signaling pathway in the lymphocytes by promoting the ubiquitin-mediated degradation of CTNNB1 and Wnt receptors FZD6 and LRP6.</text>
</comment>
<keyword evidence="11" id="KW-1185">Reference proteome</keyword>
<dbReference type="Ensembl" id="ENSSBOT00000051911.1">
    <property type="protein sequence ID" value="ENSSBOP00000034985.1"/>
    <property type="gene ID" value="ENSSBOG00000033611.1"/>
</dbReference>
<dbReference type="PANTHER" id="PTHR43066">
    <property type="entry name" value="RHOMBOID-RELATED PROTEIN"/>
    <property type="match status" value="1"/>
</dbReference>
<dbReference type="PANTHER" id="PTHR43066:SF21">
    <property type="entry name" value="UBIQUITIN-ASSOCIATED DOMAIN-CONTAINING PROTEIN 2"/>
    <property type="match status" value="1"/>
</dbReference>
<feature type="transmembrane region" description="Helical" evidence="8">
    <location>
        <begin position="111"/>
        <end position="138"/>
    </location>
</feature>
<evidence type="ECO:0000256" key="2">
    <source>
        <dbReference type="ARBA" id="ARBA00022692"/>
    </source>
</evidence>
<accession>A0A2K6USU0</accession>
<dbReference type="PROSITE" id="PS50030">
    <property type="entry name" value="UBA"/>
    <property type="match status" value="1"/>
</dbReference>
<evidence type="ECO:0000313" key="10">
    <source>
        <dbReference type="Ensembl" id="ENSSBOP00000034985.1"/>
    </source>
</evidence>
<keyword evidence="4 8" id="KW-0472">Membrane</keyword>
<dbReference type="Pfam" id="PF00627">
    <property type="entry name" value="UBA"/>
    <property type="match status" value="1"/>
</dbReference>
<dbReference type="InterPro" id="IPR035952">
    <property type="entry name" value="Rhomboid-like_sf"/>
</dbReference>
<feature type="transmembrane region" description="Helical" evidence="8">
    <location>
        <begin position="159"/>
        <end position="179"/>
    </location>
</feature>
<dbReference type="SMART" id="SM00165">
    <property type="entry name" value="UBA"/>
    <property type="match status" value="1"/>
</dbReference>
<dbReference type="GO" id="GO:0004252">
    <property type="term" value="F:serine-type endopeptidase activity"/>
    <property type="evidence" value="ECO:0007669"/>
    <property type="project" value="TreeGrafter"/>
</dbReference>
<evidence type="ECO:0000259" key="9">
    <source>
        <dbReference type="PROSITE" id="PS50030"/>
    </source>
</evidence>
<dbReference type="InterPro" id="IPR015940">
    <property type="entry name" value="UBA"/>
</dbReference>
<dbReference type="Gene3D" id="1.20.1540.10">
    <property type="entry name" value="Rhomboid-like"/>
    <property type="match status" value="1"/>
</dbReference>
<dbReference type="OMA" id="NYQDHRP"/>
<dbReference type="InterPro" id="IPR009060">
    <property type="entry name" value="UBA-like_sf"/>
</dbReference>
<protein>
    <recommendedName>
        <fullName evidence="6">Ubiquitin-associated domain-containing protein 2</fullName>
    </recommendedName>
    <alternativeName>
        <fullName evidence="7">Phosphoglycerate dehydrogenase-like protein 1</fullName>
    </alternativeName>
</protein>
<evidence type="ECO:0000256" key="1">
    <source>
        <dbReference type="ARBA" id="ARBA00004141"/>
    </source>
</evidence>
<evidence type="ECO:0000256" key="3">
    <source>
        <dbReference type="ARBA" id="ARBA00022989"/>
    </source>
</evidence>
<dbReference type="InterPro" id="IPR041928">
    <property type="entry name" value="UBA_UBAC2"/>
</dbReference>
<gene>
    <name evidence="10" type="primary">UBAC2</name>
</gene>
<proteinExistence type="predicted"/>
<evidence type="ECO:0000256" key="5">
    <source>
        <dbReference type="ARBA" id="ARBA00057646"/>
    </source>
</evidence>
<dbReference type="FunFam" id="1.10.8.10:FF:000074">
    <property type="entry name" value="Ubiquitin-associated domain-containing protein 2"/>
    <property type="match status" value="1"/>
</dbReference>
<dbReference type="Proteomes" id="UP000233220">
    <property type="component" value="Unplaced"/>
</dbReference>
<reference evidence="10" key="1">
    <citation type="submission" date="2025-08" db="UniProtKB">
        <authorList>
            <consortium name="Ensembl"/>
        </authorList>
    </citation>
    <scope>IDENTIFICATION</scope>
</reference>
<keyword evidence="2 8" id="KW-0812">Transmembrane</keyword>
<organism evidence="10 11">
    <name type="scientific">Saimiri boliviensis boliviensis</name>
    <name type="common">Bolivian squirrel monkey</name>
    <dbReference type="NCBI Taxonomy" id="39432"/>
    <lineage>
        <taxon>Eukaryota</taxon>
        <taxon>Metazoa</taxon>
        <taxon>Chordata</taxon>
        <taxon>Craniata</taxon>
        <taxon>Vertebrata</taxon>
        <taxon>Euteleostomi</taxon>
        <taxon>Mammalia</taxon>
        <taxon>Eutheria</taxon>
        <taxon>Euarchontoglires</taxon>
        <taxon>Primates</taxon>
        <taxon>Haplorrhini</taxon>
        <taxon>Platyrrhini</taxon>
        <taxon>Cebidae</taxon>
        <taxon>Saimiriinae</taxon>
        <taxon>Saimiri</taxon>
    </lineage>
</organism>
<feature type="transmembrane region" description="Helical" evidence="8">
    <location>
        <begin position="87"/>
        <end position="105"/>
    </location>
</feature>
<evidence type="ECO:0000313" key="11">
    <source>
        <dbReference type="Proteomes" id="UP000233220"/>
    </source>
</evidence>
<sequence>SLTSTDKAPLSKSLLLVPSALSLLLALLLPHCQKLFVYDLHAVKNDFQIWRLICGRIICLDLKDTFCSSLLIYNFRIFERRYGSRKFASFLLGSWVLSALFDFLLVEAMQYSFGITAASNLPSGFLAPVFALFVPFYCSIPRVQVAQILGPLSITNKTLIYILGLQVQLLIFVSCIYIFNDISGLCYDSKMFQVHQVLCIPSWMAKFFSWTLEPIFSSSEPTSEARIGMGATLDIQRQQRMELLDRQLMFSQFAQGRRQRQQQGGMINWNRLFPPLRQRQNVNYQGGQQSEPAVPPPLEVSEEQVARLMEMGFSRGDALEALRASNNDLNVATNFLLQH</sequence>
<dbReference type="CDD" id="cd14305">
    <property type="entry name" value="UBA_UBAC2"/>
    <property type="match status" value="1"/>
</dbReference>
<dbReference type="GeneTree" id="ENSGT00950000182999"/>
<dbReference type="AlphaFoldDB" id="A0A2K6USU0"/>
<comment type="subcellular location">
    <subcellularLocation>
        <location evidence="1">Membrane</location>
        <topology evidence="1">Multi-pass membrane protein</topology>
    </subcellularLocation>
</comment>
<feature type="domain" description="UBA" evidence="9">
    <location>
        <begin position="299"/>
        <end position="339"/>
    </location>
</feature>
<dbReference type="Gene3D" id="1.10.8.10">
    <property type="entry name" value="DNA helicase RuvA subunit, C-terminal domain"/>
    <property type="match status" value="1"/>
</dbReference>
<dbReference type="GO" id="GO:0016020">
    <property type="term" value="C:membrane"/>
    <property type="evidence" value="ECO:0007669"/>
    <property type="project" value="UniProtKB-SubCell"/>
</dbReference>
<evidence type="ECO:0000256" key="7">
    <source>
        <dbReference type="ARBA" id="ARBA00075791"/>
    </source>
</evidence>
<evidence type="ECO:0000256" key="4">
    <source>
        <dbReference type="ARBA" id="ARBA00023136"/>
    </source>
</evidence>
<keyword evidence="3 8" id="KW-1133">Transmembrane helix</keyword>
<dbReference type="SUPFAM" id="SSF46934">
    <property type="entry name" value="UBA-like"/>
    <property type="match status" value="1"/>
</dbReference>
<reference evidence="10" key="2">
    <citation type="submission" date="2025-09" db="UniProtKB">
        <authorList>
            <consortium name="Ensembl"/>
        </authorList>
    </citation>
    <scope>IDENTIFICATION</scope>
</reference>
<name>A0A2K6USU0_SAIBB</name>
<evidence type="ECO:0000256" key="8">
    <source>
        <dbReference type="SAM" id="Phobius"/>
    </source>
</evidence>
<dbReference type="SUPFAM" id="SSF144091">
    <property type="entry name" value="Rhomboid-like"/>
    <property type="match status" value="1"/>
</dbReference>
<evidence type="ECO:0000256" key="6">
    <source>
        <dbReference type="ARBA" id="ARBA00071449"/>
    </source>
</evidence>